<name>X1U7P8_9ZZZZ</name>
<reference evidence="1" key="1">
    <citation type="journal article" date="2014" name="Front. Microbiol.">
        <title>High frequency of phylogenetically diverse reductive dehalogenase-homologous genes in deep subseafloor sedimentary metagenomes.</title>
        <authorList>
            <person name="Kawai M."/>
            <person name="Futagami T."/>
            <person name="Toyoda A."/>
            <person name="Takaki Y."/>
            <person name="Nishi S."/>
            <person name="Hori S."/>
            <person name="Arai W."/>
            <person name="Tsubouchi T."/>
            <person name="Morono Y."/>
            <person name="Uchiyama I."/>
            <person name="Ito T."/>
            <person name="Fujiyama A."/>
            <person name="Inagaki F."/>
            <person name="Takami H."/>
        </authorList>
    </citation>
    <scope>NUCLEOTIDE SEQUENCE</scope>
    <source>
        <strain evidence="1">Expedition CK06-06</strain>
    </source>
</reference>
<proteinExistence type="predicted"/>
<dbReference type="AlphaFoldDB" id="X1U7P8"/>
<sequence>AFTRFRHRKPLANKILGGLYVIQVTVNGVKGWNVHLHVLIIMNYHQVACKGMKRCRDRKEEKEFEVDHCSFCKNKNKCLRRIWQESSGSTVLDIKRVYDPKEAVIEIIGYLVKAVPLATPEQLVEWWKAMRNKPYIKTFGVFRELDFDKPKLLCPFCGGSKFTVHGQGFYTLVDLRDEQERSPPITPENLRGTIFIDPGYVVEQEDGSVTVYVMNNESIREAIYEE</sequence>
<protein>
    <recommendedName>
        <fullName evidence="2">Replication protein</fullName>
    </recommendedName>
</protein>
<gene>
    <name evidence="1" type="ORF">S12H4_33115</name>
</gene>
<comment type="caution">
    <text evidence="1">The sequence shown here is derived from an EMBL/GenBank/DDBJ whole genome shotgun (WGS) entry which is preliminary data.</text>
</comment>
<evidence type="ECO:0008006" key="2">
    <source>
        <dbReference type="Google" id="ProtNLM"/>
    </source>
</evidence>
<accession>X1U7P8</accession>
<organism evidence="1">
    <name type="scientific">marine sediment metagenome</name>
    <dbReference type="NCBI Taxonomy" id="412755"/>
    <lineage>
        <taxon>unclassified sequences</taxon>
        <taxon>metagenomes</taxon>
        <taxon>ecological metagenomes</taxon>
    </lineage>
</organism>
<feature type="non-terminal residue" evidence="1">
    <location>
        <position position="1"/>
    </location>
</feature>
<evidence type="ECO:0000313" key="1">
    <source>
        <dbReference type="EMBL" id="GAI95875.1"/>
    </source>
</evidence>
<dbReference type="EMBL" id="BARW01019487">
    <property type="protein sequence ID" value="GAI95875.1"/>
    <property type="molecule type" value="Genomic_DNA"/>
</dbReference>